<dbReference type="Gene3D" id="3.60.21.10">
    <property type="match status" value="1"/>
</dbReference>
<dbReference type="InterPro" id="IPR041802">
    <property type="entry name" value="MPP_YfcE"/>
</dbReference>
<evidence type="ECO:0000256" key="1">
    <source>
        <dbReference type="ARBA" id="ARBA00008950"/>
    </source>
</evidence>
<evidence type="ECO:0000313" key="4">
    <source>
        <dbReference type="EMBL" id="GGI10433.1"/>
    </source>
</evidence>
<protein>
    <recommendedName>
        <fullName evidence="2">Phosphoesterase</fullName>
        <ecNumber evidence="2">3.1.4.-</ecNumber>
    </recommendedName>
</protein>
<dbReference type="InterPro" id="IPR024654">
    <property type="entry name" value="Calcineurin-like_PHP_lpxH"/>
</dbReference>
<evidence type="ECO:0000256" key="2">
    <source>
        <dbReference type="RuleBase" id="RU362039"/>
    </source>
</evidence>
<dbReference type="OrthoDB" id="9800565at2"/>
<dbReference type="Proteomes" id="UP000626244">
    <property type="component" value="Unassembled WGS sequence"/>
</dbReference>
<keyword evidence="2" id="KW-0479">Metal-binding</keyword>
<dbReference type="AlphaFoldDB" id="A0A8J3AJ30"/>
<dbReference type="InterPro" id="IPR000979">
    <property type="entry name" value="Phosphodiesterase_MJ0936/Vps29"/>
</dbReference>
<dbReference type="NCBIfam" id="TIGR00040">
    <property type="entry name" value="yfcE"/>
    <property type="match status" value="1"/>
</dbReference>
<organism evidence="4 5">
    <name type="scientific">Gottfriedia solisilvae</name>
    <dbReference type="NCBI Taxonomy" id="1516104"/>
    <lineage>
        <taxon>Bacteria</taxon>
        <taxon>Bacillati</taxon>
        <taxon>Bacillota</taxon>
        <taxon>Bacilli</taxon>
        <taxon>Bacillales</taxon>
        <taxon>Bacillaceae</taxon>
        <taxon>Gottfriedia</taxon>
    </lineage>
</organism>
<sequence>MKALILSDSHGLTELLEVISKRHREDVDLMIHCGDSELEIDAKELQGFHVVRGNCDFRGEFPEEFIHQENDVKIYATHGHLYGIKQTLQKLHYRCRELGATIACFGHSHMLGAEVIDGILFINPGSILLPRMRKEKTYAIIDTYGKSAKVIFYSIDGKELLSSSFDLNQ</sequence>
<comment type="similarity">
    <text evidence="1 2">Belongs to the metallophosphoesterase superfamily. YfcE family.</text>
</comment>
<dbReference type="SUPFAM" id="SSF56300">
    <property type="entry name" value="Metallo-dependent phosphatases"/>
    <property type="match status" value="1"/>
</dbReference>
<dbReference type="EC" id="3.1.4.-" evidence="2"/>
<reference evidence="5" key="1">
    <citation type="journal article" date="2019" name="Int. J. Syst. Evol. Microbiol.">
        <title>The Global Catalogue of Microorganisms (GCM) 10K type strain sequencing project: providing services to taxonomists for standard genome sequencing and annotation.</title>
        <authorList>
            <consortium name="The Broad Institute Genomics Platform"/>
            <consortium name="The Broad Institute Genome Sequencing Center for Infectious Disease"/>
            <person name="Wu L."/>
            <person name="Ma J."/>
        </authorList>
    </citation>
    <scope>NUCLEOTIDE SEQUENCE [LARGE SCALE GENOMIC DNA]</scope>
    <source>
        <strain evidence="5">CGMCC 1.14993</strain>
    </source>
</reference>
<accession>A0A8J3AJ30</accession>
<dbReference type="GO" id="GO:0016787">
    <property type="term" value="F:hydrolase activity"/>
    <property type="evidence" value="ECO:0007669"/>
    <property type="project" value="UniProtKB-UniRule"/>
</dbReference>
<gene>
    <name evidence="4" type="primary">ysnB</name>
    <name evidence="4" type="ORF">GCM10007380_02770</name>
</gene>
<evidence type="ECO:0000259" key="3">
    <source>
        <dbReference type="Pfam" id="PF12850"/>
    </source>
</evidence>
<dbReference type="RefSeq" id="WP_088003670.1">
    <property type="nucleotide sequence ID" value="NZ_BMHB01000001.1"/>
</dbReference>
<comment type="caution">
    <text evidence="4">The sequence shown here is derived from an EMBL/GenBank/DDBJ whole genome shotgun (WGS) entry which is preliminary data.</text>
</comment>
<dbReference type="PANTHER" id="PTHR11124">
    <property type="entry name" value="VACUOLAR SORTING PROTEIN VPS29"/>
    <property type="match status" value="1"/>
</dbReference>
<feature type="domain" description="Calcineurin-like phosphoesterase" evidence="3">
    <location>
        <begin position="1"/>
        <end position="143"/>
    </location>
</feature>
<dbReference type="InterPro" id="IPR029052">
    <property type="entry name" value="Metallo-depent_PP-like"/>
</dbReference>
<name>A0A8J3AJ30_9BACI</name>
<dbReference type="Pfam" id="PF12850">
    <property type="entry name" value="Metallophos_2"/>
    <property type="match status" value="1"/>
</dbReference>
<comment type="cofactor">
    <cofactor evidence="2">
        <name>a divalent metal cation</name>
        <dbReference type="ChEBI" id="CHEBI:60240"/>
    </cofactor>
</comment>
<dbReference type="EMBL" id="BMHB01000001">
    <property type="protein sequence ID" value="GGI10433.1"/>
    <property type="molecule type" value="Genomic_DNA"/>
</dbReference>
<dbReference type="CDD" id="cd00841">
    <property type="entry name" value="MPP_YfcE"/>
    <property type="match status" value="1"/>
</dbReference>
<keyword evidence="5" id="KW-1185">Reference proteome</keyword>
<evidence type="ECO:0000313" key="5">
    <source>
        <dbReference type="Proteomes" id="UP000626244"/>
    </source>
</evidence>
<proteinExistence type="inferred from homology"/>
<dbReference type="GO" id="GO:0046872">
    <property type="term" value="F:metal ion binding"/>
    <property type="evidence" value="ECO:0007669"/>
    <property type="project" value="UniProtKB-KW"/>
</dbReference>